<gene>
    <name evidence="3" type="ORF">SNAT2548_LOCUS1568</name>
</gene>
<dbReference type="AlphaFoldDB" id="A0A812HHA6"/>
<keyword evidence="2" id="KW-0812">Transmembrane</keyword>
<keyword evidence="2" id="KW-0472">Membrane</keyword>
<dbReference type="OrthoDB" id="418408at2759"/>
<proteinExistence type="predicted"/>
<name>A0A812HHA6_9DINO</name>
<accession>A0A812HHA6</accession>
<evidence type="ECO:0000256" key="1">
    <source>
        <dbReference type="SAM" id="Coils"/>
    </source>
</evidence>
<feature type="transmembrane region" description="Helical" evidence="2">
    <location>
        <begin position="206"/>
        <end position="232"/>
    </location>
</feature>
<feature type="transmembrane region" description="Helical" evidence="2">
    <location>
        <begin position="114"/>
        <end position="133"/>
    </location>
</feature>
<sequence>MTVKNDLPGAIEVDGQVLYPSRSLDVHGSLMVRLRDAPHIQGRGQGHRLSAAKDFGDFGRDARQWLLAEAQEVKRQARRHQEQKEHMERQAAREAMEKVRKNDKEACDCFMRKICVLCLAYLPAIFLLWLMAGGPPGDAALAGLLAFLALLLCFWLSFFVLQVGRPAYWRVEAPGWERCLAAAVLLAGALACACVTLMNVRYAQAGYWWTALIIWPCSCYSFALSFGTFIIVAPDSMPYDDEEALRAAQWQLRTRSIVFRGKVVEESGRPCVASWPGKYEAAWDCLVQRSREGETSAAVVFLPEGTPSYGKHSPIPAEEHITGECWCIPIYGERKPWGCLWWDKWIKNIEKAHACGAQLEVYYYEKSVGAGKVESFDTAGHEHIRRDEINSRWTAFQKSNVFKAAVAAGLDKLSKGTGRDSSSQYSREYRRLFLSWLPSEDRDFMLASEGLGNSQKAEVAWLDRKGYEYVEVDVSKWWEEYHVPVSQEVTPQAHPQGRGMNLLIPGTVELG</sequence>
<dbReference type="Proteomes" id="UP000604046">
    <property type="component" value="Unassembled WGS sequence"/>
</dbReference>
<evidence type="ECO:0000256" key="2">
    <source>
        <dbReference type="SAM" id="Phobius"/>
    </source>
</evidence>
<evidence type="ECO:0000313" key="4">
    <source>
        <dbReference type="Proteomes" id="UP000604046"/>
    </source>
</evidence>
<comment type="caution">
    <text evidence="3">The sequence shown here is derived from an EMBL/GenBank/DDBJ whole genome shotgun (WGS) entry which is preliminary data.</text>
</comment>
<evidence type="ECO:0000313" key="3">
    <source>
        <dbReference type="EMBL" id="CAE6950869.1"/>
    </source>
</evidence>
<feature type="transmembrane region" description="Helical" evidence="2">
    <location>
        <begin position="139"/>
        <end position="160"/>
    </location>
</feature>
<keyword evidence="1" id="KW-0175">Coiled coil</keyword>
<keyword evidence="2" id="KW-1133">Transmembrane helix</keyword>
<feature type="coiled-coil region" evidence="1">
    <location>
        <begin position="63"/>
        <end position="97"/>
    </location>
</feature>
<feature type="transmembrane region" description="Helical" evidence="2">
    <location>
        <begin position="180"/>
        <end position="200"/>
    </location>
</feature>
<organism evidence="3 4">
    <name type="scientific">Symbiodinium natans</name>
    <dbReference type="NCBI Taxonomy" id="878477"/>
    <lineage>
        <taxon>Eukaryota</taxon>
        <taxon>Sar</taxon>
        <taxon>Alveolata</taxon>
        <taxon>Dinophyceae</taxon>
        <taxon>Suessiales</taxon>
        <taxon>Symbiodiniaceae</taxon>
        <taxon>Symbiodinium</taxon>
    </lineage>
</organism>
<keyword evidence="4" id="KW-1185">Reference proteome</keyword>
<reference evidence="3" key="1">
    <citation type="submission" date="2021-02" db="EMBL/GenBank/DDBJ databases">
        <authorList>
            <person name="Dougan E. K."/>
            <person name="Rhodes N."/>
            <person name="Thang M."/>
            <person name="Chan C."/>
        </authorList>
    </citation>
    <scope>NUCLEOTIDE SEQUENCE</scope>
</reference>
<protein>
    <submittedName>
        <fullName evidence="3">Uncharacterized protein</fullName>
    </submittedName>
</protein>
<dbReference type="EMBL" id="CAJNDS010000088">
    <property type="protein sequence ID" value="CAE6950869.1"/>
    <property type="molecule type" value="Genomic_DNA"/>
</dbReference>